<gene>
    <name evidence="3" type="ORF">CYCCA115_LOCUS11943</name>
</gene>
<evidence type="ECO:0000256" key="1">
    <source>
        <dbReference type="SAM" id="MobiDB-lite"/>
    </source>
</evidence>
<dbReference type="PANTHER" id="PTHR33418">
    <property type="entry name" value="HELICASE-ASSOCIATED"/>
    <property type="match status" value="1"/>
</dbReference>
<evidence type="ECO:0000259" key="2">
    <source>
        <dbReference type="Pfam" id="PF03457"/>
    </source>
</evidence>
<proteinExistence type="predicted"/>
<feature type="domain" description="Helicase-associated" evidence="2">
    <location>
        <begin position="464"/>
        <end position="531"/>
    </location>
</feature>
<feature type="region of interest" description="Disordered" evidence="1">
    <location>
        <begin position="1"/>
        <end position="52"/>
    </location>
</feature>
<dbReference type="InterPro" id="IPR005114">
    <property type="entry name" value="Helicase_assoc"/>
</dbReference>
<feature type="compositionally biased region" description="Low complexity" evidence="1">
    <location>
        <begin position="366"/>
        <end position="375"/>
    </location>
</feature>
<organism evidence="3 4">
    <name type="scientific">Cylindrotheca closterium</name>
    <dbReference type="NCBI Taxonomy" id="2856"/>
    <lineage>
        <taxon>Eukaryota</taxon>
        <taxon>Sar</taxon>
        <taxon>Stramenopiles</taxon>
        <taxon>Ochrophyta</taxon>
        <taxon>Bacillariophyta</taxon>
        <taxon>Bacillariophyceae</taxon>
        <taxon>Bacillariophycidae</taxon>
        <taxon>Bacillariales</taxon>
        <taxon>Bacillariaceae</taxon>
        <taxon>Cylindrotheca</taxon>
    </lineage>
</organism>
<feature type="domain" description="Helicase-associated" evidence="2">
    <location>
        <begin position="391"/>
        <end position="458"/>
    </location>
</feature>
<feature type="compositionally biased region" description="Low complexity" evidence="1">
    <location>
        <begin position="102"/>
        <end position="113"/>
    </location>
</feature>
<comment type="caution">
    <text evidence="3">The sequence shown here is derived from an EMBL/GenBank/DDBJ whole genome shotgun (WGS) entry which is preliminary data.</text>
</comment>
<sequence>MHHKLIGGDLDSGYQYSQNGRRRRIQPVSSNRMLGGFGNYYESGTDDEDERNMTHVGYDHIPLTPGLSHAVRLELGTDPMVLGPERKISDADCDSEDDDSASRSSSSESSAPSTGLRNRDDDDDDDDDEPMEIRPLYKEEPTTTITEDQATPNLFFQQTKKAPTMLYNTTRSKDVLQLKLAMQKQTEFDDLYRDMDHRDHCFSTPAKASIPTFEPTPPTTTTIPTTTNRTTIPNRKRSRSNSRSNSPVPQFIAVSPEVLGATEPARRLKSPPPGASPSVAGGGGGGVATATAAAAASATSAANTPNTSSVLLKSTYVRRPHKNKRKSKSEMATTTSTASAGKLEKQTSTKKKASPPNKKPSPPKQQQPQEQQQQHQLEDSEEDSRFKRFQNTQWNKKFQELLIFRKENGHCQVPHTWPPNPQLARWVKRQRYQFKLRCEGKLSTMTEDRISLLDDAGFVWDSHAAAWQEKYEELKDYVKKNKTFNMGSSYSTHPQLATWVKCQRRQYKLLMAGEESNMTHERKDLLEKLGFLWDVRKSGHSGTPKNK</sequence>
<dbReference type="Gene3D" id="6.10.140.530">
    <property type="match status" value="2"/>
</dbReference>
<feature type="compositionally biased region" description="Polar residues" evidence="1">
    <location>
        <begin position="142"/>
        <end position="156"/>
    </location>
</feature>
<reference evidence="3" key="1">
    <citation type="submission" date="2023-08" db="EMBL/GenBank/DDBJ databases">
        <authorList>
            <person name="Audoor S."/>
            <person name="Bilcke G."/>
        </authorList>
    </citation>
    <scope>NUCLEOTIDE SEQUENCE</scope>
</reference>
<feature type="compositionally biased region" description="Acidic residues" evidence="1">
    <location>
        <begin position="121"/>
        <end position="130"/>
    </location>
</feature>
<feature type="compositionally biased region" description="Basic residues" evidence="1">
    <location>
        <begin position="316"/>
        <end position="327"/>
    </location>
</feature>
<dbReference type="Pfam" id="PF03457">
    <property type="entry name" value="HA"/>
    <property type="match status" value="2"/>
</dbReference>
<keyword evidence="4" id="KW-1185">Reference proteome</keyword>
<dbReference type="AlphaFoldDB" id="A0AAD2JGW7"/>
<feature type="compositionally biased region" description="Low complexity" evidence="1">
    <location>
        <begin position="219"/>
        <end position="233"/>
    </location>
</feature>
<evidence type="ECO:0000313" key="3">
    <source>
        <dbReference type="EMBL" id="CAJ1949135.1"/>
    </source>
</evidence>
<name>A0AAD2JGW7_9STRA</name>
<evidence type="ECO:0000313" key="4">
    <source>
        <dbReference type="Proteomes" id="UP001295423"/>
    </source>
</evidence>
<dbReference type="EMBL" id="CAKOGP040001758">
    <property type="protein sequence ID" value="CAJ1949135.1"/>
    <property type="molecule type" value="Genomic_DNA"/>
</dbReference>
<dbReference type="Proteomes" id="UP001295423">
    <property type="component" value="Unassembled WGS sequence"/>
</dbReference>
<feature type="region of interest" description="Disordered" evidence="1">
    <location>
        <begin position="204"/>
        <end position="390"/>
    </location>
</feature>
<accession>A0AAD2JGW7</accession>
<dbReference type="PANTHER" id="PTHR33418:SF1">
    <property type="entry name" value="HELICASE-ASSOCIATED DOMAIN-CONTAINING PROTEIN"/>
    <property type="match status" value="1"/>
</dbReference>
<feature type="compositionally biased region" description="Low complexity" evidence="1">
    <location>
        <begin position="288"/>
        <end position="309"/>
    </location>
</feature>
<feature type="compositionally biased region" description="Basic and acidic residues" evidence="1">
    <location>
        <begin position="131"/>
        <end position="141"/>
    </location>
</feature>
<protein>
    <recommendedName>
        <fullName evidence="2">Helicase-associated domain-containing protein</fullName>
    </recommendedName>
</protein>
<feature type="region of interest" description="Disordered" evidence="1">
    <location>
        <begin position="81"/>
        <end position="156"/>
    </location>
</feature>